<dbReference type="RefSeq" id="XP_014151979.1">
    <property type="nucleotide sequence ID" value="XM_014296504.1"/>
</dbReference>
<accession>A0A0L0FMV6</accession>
<evidence type="ECO:0000313" key="2">
    <source>
        <dbReference type="EMBL" id="KNC78077.1"/>
    </source>
</evidence>
<feature type="compositionally biased region" description="Polar residues" evidence="1">
    <location>
        <begin position="89"/>
        <end position="107"/>
    </location>
</feature>
<gene>
    <name evidence="2" type="ORF">SARC_09478</name>
</gene>
<organism evidence="2 3">
    <name type="scientific">Sphaeroforma arctica JP610</name>
    <dbReference type="NCBI Taxonomy" id="667725"/>
    <lineage>
        <taxon>Eukaryota</taxon>
        <taxon>Ichthyosporea</taxon>
        <taxon>Ichthyophonida</taxon>
        <taxon>Sphaeroforma</taxon>
    </lineage>
</organism>
<evidence type="ECO:0000256" key="1">
    <source>
        <dbReference type="SAM" id="MobiDB-lite"/>
    </source>
</evidence>
<reference evidence="2 3" key="1">
    <citation type="submission" date="2011-02" db="EMBL/GenBank/DDBJ databases">
        <title>The Genome Sequence of Sphaeroforma arctica JP610.</title>
        <authorList>
            <consortium name="The Broad Institute Genome Sequencing Platform"/>
            <person name="Russ C."/>
            <person name="Cuomo C."/>
            <person name="Young S.K."/>
            <person name="Zeng Q."/>
            <person name="Gargeya S."/>
            <person name="Alvarado L."/>
            <person name="Berlin A."/>
            <person name="Chapman S.B."/>
            <person name="Chen Z."/>
            <person name="Freedman E."/>
            <person name="Gellesch M."/>
            <person name="Goldberg J."/>
            <person name="Griggs A."/>
            <person name="Gujja S."/>
            <person name="Heilman E."/>
            <person name="Heiman D."/>
            <person name="Howarth C."/>
            <person name="Mehta T."/>
            <person name="Neiman D."/>
            <person name="Pearson M."/>
            <person name="Roberts A."/>
            <person name="Saif S."/>
            <person name="Shea T."/>
            <person name="Shenoy N."/>
            <person name="Sisk P."/>
            <person name="Stolte C."/>
            <person name="Sykes S."/>
            <person name="White J."/>
            <person name="Yandava C."/>
            <person name="Burger G."/>
            <person name="Gray M.W."/>
            <person name="Holland P.W.H."/>
            <person name="King N."/>
            <person name="Lang F.B.F."/>
            <person name="Roger A.J."/>
            <person name="Ruiz-Trillo I."/>
            <person name="Haas B."/>
            <person name="Nusbaum C."/>
            <person name="Birren B."/>
        </authorList>
    </citation>
    <scope>NUCLEOTIDE SEQUENCE [LARGE SCALE GENOMIC DNA]</scope>
    <source>
        <strain evidence="2 3">JP610</strain>
    </source>
</reference>
<protein>
    <submittedName>
        <fullName evidence="2">Uncharacterized protein</fullName>
    </submittedName>
</protein>
<name>A0A0L0FMV6_9EUKA</name>
<evidence type="ECO:0000313" key="3">
    <source>
        <dbReference type="Proteomes" id="UP000054560"/>
    </source>
</evidence>
<keyword evidence="3" id="KW-1185">Reference proteome</keyword>
<dbReference type="Proteomes" id="UP000054560">
    <property type="component" value="Unassembled WGS sequence"/>
</dbReference>
<sequence length="187" mass="20571">MNAQLRFEWFLELHARETQLGRRRSITDGQVAGIPLDGAIIGRTSDLQPMENQPQSVGKGLSAKLLPEQGASWTHLLRNSLPQQVGPDTGNNAGTRSLATGQTVSEGSNHHARLETCNLAAAHPVECFRPSYLGHGRRSVPRPHSQRTGIRIPTNMPVRSRAIQPNRQHANVNVNVESNFPRQQLAC</sequence>
<feature type="region of interest" description="Disordered" evidence="1">
    <location>
        <begin position="81"/>
        <end position="109"/>
    </location>
</feature>
<dbReference type="GeneID" id="25909982"/>
<dbReference type="EMBL" id="KQ242563">
    <property type="protein sequence ID" value="KNC78077.1"/>
    <property type="molecule type" value="Genomic_DNA"/>
</dbReference>
<dbReference type="AlphaFoldDB" id="A0A0L0FMV6"/>
<proteinExistence type="predicted"/>